<dbReference type="EMBL" id="JAGEMX010000005">
    <property type="protein sequence ID" value="MBO1831301.1"/>
    <property type="molecule type" value="Genomic_DNA"/>
</dbReference>
<dbReference type="EMBL" id="CP090642">
    <property type="protein sequence ID" value="WFN23188.1"/>
    <property type="molecule type" value="Genomic_DNA"/>
</dbReference>
<reference evidence="10 12" key="4">
    <citation type="submission" date="2021-03" db="EMBL/GenBank/DDBJ databases">
        <title>Clinical course, treatment and visual outcome of an outbreak of Burkholderia contaminans endophthalmitis following cataract surgery.</title>
        <authorList>
            <person name="Lind C."/>
            <person name="Olsen K."/>
            <person name="Angelsen N.K."/>
            <person name="Krefting E.A."/>
            <person name="Fossen K."/>
            <person name="Gravningen K."/>
            <person name="Depoorter E."/>
            <person name="Vandamme P."/>
            <person name="Bertelsen G."/>
        </authorList>
    </citation>
    <scope>NUCLEOTIDE SEQUENCE [LARGE SCALE GENOMIC DNA]</scope>
    <source>
        <strain evidence="10 12">51242556</strain>
    </source>
</reference>
<keyword evidence="12" id="KW-1185">Reference proteome</keyword>
<feature type="transmembrane region" description="Helical" evidence="7">
    <location>
        <begin position="108"/>
        <end position="133"/>
    </location>
</feature>
<dbReference type="NCBIfam" id="TIGR00203">
    <property type="entry name" value="cydB"/>
    <property type="match status" value="1"/>
</dbReference>
<dbReference type="GO" id="GO:0070069">
    <property type="term" value="C:cytochrome complex"/>
    <property type="evidence" value="ECO:0007669"/>
    <property type="project" value="TreeGrafter"/>
</dbReference>
<evidence type="ECO:0000256" key="5">
    <source>
        <dbReference type="ARBA" id="ARBA00022989"/>
    </source>
</evidence>
<dbReference type="GO" id="GO:0005886">
    <property type="term" value="C:plasma membrane"/>
    <property type="evidence" value="ECO:0007669"/>
    <property type="project" value="UniProtKB-SubCell"/>
</dbReference>
<evidence type="ECO:0000256" key="4">
    <source>
        <dbReference type="ARBA" id="ARBA00022692"/>
    </source>
</evidence>
<dbReference type="GO" id="GO:0019646">
    <property type="term" value="P:aerobic electron transport chain"/>
    <property type="evidence" value="ECO:0007669"/>
    <property type="project" value="TreeGrafter"/>
</dbReference>
<evidence type="ECO:0000256" key="1">
    <source>
        <dbReference type="ARBA" id="ARBA00004651"/>
    </source>
</evidence>
<feature type="transmembrane region" description="Helical" evidence="7">
    <location>
        <begin position="219"/>
        <end position="238"/>
    </location>
</feature>
<dbReference type="Proteomes" id="UP001220209">
    <property type="component" value="Chromosome 3"/>
</dbReference>
<accession>A0A250LIH1</accession>
<evidence type="ECO:0000313" key="13">
    <source>
        <dbReference type="Proteomes" id="UP001220209"/>
    </source>
</evidence>
<comment type="similarity">
    <text evidence="2">Belongs to the cytochrome ubiquinol oxidase subunit 2 family.</text>
</comment>
<dbReference type="AlphaFoldDB" id="A0A250LIH1"/>
<evidence type="ECO:0000313" key="10">
    <source>
        <dbReference type="EMBL" id="MBO1831301.1"/>
    </source>
</evidence>
<evidence type="ECO:0000256" key="3">
    <source>
        <dbReference type="ARBA" id="ARBA00022475"/>
    </source>
</evidence>
<feature type="transmembrane region" description="Helical" evidence="7">
    <location>
        <begin position="291"/>
        <end position="312"/>
    </location>
</feature>
<dbReference type="PANTHER" id="PTHR43141:SF4">
    <property type="entry name" value="CYTOCHROME BD2 SUBUNIT II"/>
    <property type="match status" value="1"/>
</dbReference>
<evidence type="ECO:0000256" key="2">
    <source>
        <dbReference type="ARBA" id="ARBA00007543"/>
    </source>
</evidence>
<gene>
    <name evidence="9" type="primary">cydB</name>
    <name evidence="8" type="ORF">BCCH1_68800</name>
    <name evidence="10" type="ORF">J4M89_18165</name>
    <name evidence="9" type="ORF">JIN94_16625</name>
    <name evidence="11" type="ORF">LXE91_35230</name>
</gene>
<dbReference type="EMBL" id="AP018359">
    <property type="protein sequence ID" value="BBA44376.1"/>
    <property type="molecule type" value="Genomic_DNA"/>
</dbReference>
<keyword evidence="4 7" id="KW-0812">Transmembrane</keyword>
<proteinExistence type="inferred from homology"/>
<reference evidence="11 13" key="5">
    <citation type="submission" date="2021-12" db="EMBL/GenBank/DDBJ databases">
        <title>Genomic and phenotypic characterization of three Burkholderia contaminans isolates recovered from different sources.</title>
        <authorList>
            <person name="Lopez De Volder A."/>
            <person name="Fan Y."/>
            <person name="Nunvar J."/>
            <person name="Herrera T."/>
            <person name="Timp W."/>
            <person name="Degrossi J."/>
        </authorList>
    </citation>
    <scope>NUCLEOTIDE SEQUENCE [LARGE SCALE GENOMIC DNA]</scope>
    <source>
        <strain evidence="11 13">LMG 23361</strain>
    </source>
</reference>
<dbReference type="Proteomes" id="UP000611459">
    <property type="component" value="Unassembled WGS sequence"/>
</dbReference>
<feature type="transmembrane region" description="Helical" evidence="7">
    <location>
        <begin position="195"/>
        <end position="213"/>
    </location>
</feature>
<evidence type="ECO:0000313" key="9">
    <source>
        <dbReference type="EMBL" id="MBK1931513.1"/>
    </source>
</evidence>
<dbReference type="GO" id="GO:0009055">
    <property type="term" value="F:electron transfer activity"/>
    <property type="evidence" value="ECO:0007669"/>
    <property type="project" value="TreeGrafter"/>
</dbReference>
<dbReference type="GO" id="GO:0016682">
    <property type="term" value="F:oxidoreductase activity, acting on diphenols and related substances as donors, oxygen as acceptor"/>
    <property type="evidence" value="ECO:0007669"/>
    <property type="project" value="TreeGrafter"/>
</dbReference>
<feature type="transmembrane region" description="Helical" evidence="7">
    <location>
        <begin position="153"/>
        <end position="175"/>
    </location>
</feature>
<reference evidence="8" key="2">
    <citation type="journal article" date="2017" name="Genome Announc.">
        <title>High-Quality Draft Genome Sequence of Burkholderia contaminans CH-1, a Gram-Negative Bacterium That Metabolizes 2-Azahypoxanthine, a Plant Growth-Regulating Compound.</title>
        <authorList>
            <person name="Choi J.-H."/>
            <person name="Sugiura H."/>
            <person name="Moriuchi R."/>
            <person name="Kawagishi H."/>
            <person name="Dohra H."/>
        </authorList>
    </citation>
    <scope>NUCLEOTIDE SEQUENCE</scope>
    <source>
        <strain evidence="8">CH-1</strain>
    </source>
</reference>
<dbReference type="PANTHER" id="PTHR43141">
    <property type="entry name" value="CYTOCHROME BD2 SUBUNIT II"/>
    <property type="match status" value="1"/>
</dbReference>
<evidence type="ECO:0000313" key="11">
    <source>
        <dbReference type="EMBL" id="WFN23188.1"/>
    </source>
</evidence>
<protein>
    <submittedName>
        <fullName evidence="9">Cytochrome d ubiquinol oxidase subunit II</fullName>
    </submittedName>
    <submittedName>
        <fullName evidence="8">Quinol oxidase subunit II protein</fullName>
    </submittedName>
</protein>
<feature type="transmembrane region" description="Helical" evidence="7">
    <location>
        <begin position="250"/>
        <end position="271"/>
    </location>
</feature>
<evidence type="ECO:0000313" key="12">
    <source>
        <dbReference type="Proteomes" id="UP000664048"/>
    </source>
</evidence>
<evidence type="ECO:0000313" key="8">
    <source>
        <dbReference type="EMBL" id="BBA44376.1"/>
    </source>
</evidence>
<reference evidence="8" key="1">
    <citation type="journal article" date="2016" name="Biosci. Biotechnol. Biochem.">
        <title>Bioconversion of AHX to AOH by resting cells of Burkholderia contaminans CH-1.</title>
        <authorList>
            <person name="Choi J.H."/>
            <person name="Kikuchi A."/>
            <person name="Pumkaeo P."/>
            <person name="Hirai H."/>
            <person name="Tokuyama S."/>
            <person name="Kawagishi H."/>
        </authorList>
    </citation>
    <scope>NUCLEOTIDE SEQUENCE</scope>
    <source>
        <strain evidence="8">CH-1</strain>
    </source>
</reference>
<feature type="transmembrane region" description="Helical" evidence="7">
    <location>
        <begin position="6"/>
        <end position="33"/>
    </location>
</feature>
<dbReference type="InterPro" id="IPR003317">
    <property type="entry name" value="Cyt-d_oxidase_su2"/>
</dbReference>
<reference evidence="9" key="3">
    <citation type="submission" date="2021-01" db="EMBL/GenBank/DDBJ databases">
        <title>Outbreak of Burkholderia contaminns endophthalmitis traced to a clinical ventilation system.</title>
        <authorList>
            <person name="Lipuma J."/>
            <person name="Spilker T."/>
            <person name="Kratholm J."/>
        </authorList>
    </citation>
    <scope>NUCLEOTIDE SEQUENCE</scope>
    <source>
        <strain evidence="9">HI4954</strain>
    </source>
</reference>
<name>A0A250LIH1_9BURK</name>
<comment type="subcellular location">
    <subcellularLocation>
        <location evidence="1">Cell membrane</location>
        <topology evidence="1">Multi-pass membrane protein</topology>
    </subcellularLocation>
</comment>
<keyword evidence="5 7" id="KW-1133">Transmembrane helix</keyword>
<evidence type="ECO:0000256" key="6">
    <source>
        <dbReference type="ARBA" id="ARBA00023136"/>
    </source>
</evidence>
<dbReference type="EMBL" id="JAENIB010000005">
    <property type="protein sequence ID" value="MBK1931513.1"/>
    <property type="molecule type" value="Genomic_DNA"/>
</dbReference>
<dbReference type="Proteomes" id="UP000664048">
    <property type="component" value="Unassembled WGS sequence"/>
</dbReference>
<sequence>MMNWFWFVELAFALVAYLMLDGFDLGVGMLTAFAGDARDEMIASIAPVWDGNGTWLVIAGTILFGAFPSVYSIVLPALYAPLGMMLAGLIMRGVAIEFRHKAVRSRRIWDVLLFAGSLLASVMQGVCVGTYAQGLPVDHLRYAGNGFEWCSPFALWCGASLALGYALLGSGWLVLKGRDALQRIGRDAINRLAPITALFALSILASTLLTETAVETRWLLHPLLFALPIAACLTFLYAPTAARREGASAYLFAAAGCIAMVLMLAASYLPFIVPFDVTLDAAAAPRSSQTFMFWGAGLFVLPFIVFYTYVAYSVFRGKASSVHAYH</sequence>
<organism evidence="8">
    <name type="scientific">Burkholderia contaminans</name>
    <dbReference type="NCBI Taxonomy" id="488447"/>
    <lineage>
        <taxon>Bacteria</taxon>
        <taxon>Pseudomonadati</taxon>
        <taxon>Pseudomonadota</taxon>
        <taxon>Betaproteobacteria</taxon>
        <taxon>Burkholderiales</taxon>
        <taxon>Burkholderiaceae</taxon>
        <taxon>Burkholderia</taxon>
        <taxon>Burkholderia cepacia complex</taxon>
    </lineage>
</organism>
<dbReference type="RefSeq" id="WP_052760056.1">
    <property type="nucleotide sequence ID" value="NZ_AP018359.1"/>
</dbReference>
<feature type="transmembrane region" description="Helical" evidence="7">
    <location>
        <begin position="77"/>
        <end position="96"/>
    </location>
</feature>
<evidence type="ECO:0000256" key="7">
    <source>
        <dbReference type="SAM" id="Phobius"/>
    </source>
</evidence>
<dbReference type="Pfam" id="PF02322">
    <property type="entry name" value="Cyt_bd_oxida_II"/>
    <property type="match status" value="1"/>
</dbReference>
<dbReference type="GeneID" id="93194992"/>
<keyword evidence="6 7" id="KW-0472">Membrane</keyword>
<feature type="transmembrane region" description="Helical" evidence="7">
    <location>
        <begin position="53"/>
        <end position="71"/>
    </location>
</feature>
<keyword evidence="3" id="KW-1003">Cell membrane</keyword>